<feature type="domain" description="Retrotransposon gag" evidence="2">
    <location>
        <begin position="109"/>
        <end position="200"/>
    </location>
</feature>
<dbReference type="GO" id="GO:0005886">
    <property type="term" value="C:plasma membrane"/>
    <property type="evidence" value="ECO:0007669"/>
    <property type="project" value="InterPro"/>
</dbReference>
<reference evidence="3 4" key="1">
    <citation type="submission" date="2020-08" db="EMBL/GenBank/DDBJ databases">
        <title>Plant Genome Project.</title>
        <authorList>
            <person name="Zhang R.-G."/>
        </authorList>
    </citation>
    <scope>NUCLEOTIDE SEQUENCE [LARGE SCALE GENOMIC DNA]</scope>
    <source>
        <tissue evidence="3">Rhizome</tissue>
    </source>
</reference>
<accession>A0A8J5G2A8</accession>
<sequence>MVLTLLQEKKIYYDMMTGGSHLDTKWAMEFEAKHETRMDKLEKTMASLVTSRQQQYDHRVNSNEDQERNPPCMKVEFPRWENNDLIGWISRAEKYFCFHSTSDYAKVELASINLEGDVIQWYDWFEACHGPPEWEKFKEKLLNRFGPSDYEHGDGELTKIRQTTTVLEYQGRFERLSNRTRDWSKKLTKEEIKERMTKGLCWHCDEKWHCGHQCKQKRILMIEPIENSKEEDDFDEGETQDNINEVQYDSMTISVHALEGLQTPQTMKTAMETSDAAAAAPVMSSFPSPSSSSSSSDFEFTVSVSPAASKRSCPADELFYKGQLLPLHPSTRICMRAKEVIKKYVKKVRPIYEKLSAMQQKNKKKPTTFSFSDRLFPGKKNTPATGADAAAFSQSSFSGNLFGLHPPARKERWAASCPSSMRSSPSHSGLLYAGDAPPAASLQPSSMEELQSAIQSAIAHCKNSLTQPANHNEIRTTGP</sequence>
<dbReference type="AlphaFoldDB" id="A0A8J5G2A8"/>
<dbReference type="InterPro" id="IPR039620">
    <property type="entry name" value="BKI1/MAKR1/3/4"/>
</dbReference>
<evidence type="ECO:0000313" key="4">
    <source>
        <dbReference type="Proteomes" id="UP000734854"/>
    </source>
</evidence>
<dbReference type="Pfam" id="PF03732">
    <property type="entry name" value="Retrotrans_gag"/>
    <property type="match status" value="1"/>
</dbReference>
<dbReference type="InterPro" id="IPR005162">
    <property type="entry name" value="Retrotrans_gag_dom"/>
</dbReference>
<dbReference type="PANTHER" id="PTHR33312:SF8">
    <property type="entry name" value="MEMBRANE-ASSOCIATED KINASE REGULATOR 1-RELATED"/>
    <property type="match status" value="1"/>
</dbReference>
<comment type="caution">
    <text evidence="3">The sequence shown here is derived from an EMBL/GenBank/DDBJ whole genome shotgun (WGS) entry which is preliminary data.</text>
</comment>
<proteinExistence type="predicted"/>
<feature type="compositionally biased region" description="Polar residues" evidence="1">
    <location>
        <begin position="442"/>
        <end position="453"/>
    </location>
</feature>
<feature type="region of interest" description="Disordered" evidence="1">
    <location>
        <begin position="426"/>
        <end position="453"/>
    </location>
</feature>
<dbReference type="EMBL" id="JACMSC010000012">
    <property type="protein sequence ID" value="KAG6497167.1"/>
    <property type="molecule type" value="Genomic_DNA"/>
</dbReference>
<evidence type="ECO:0000259" key="2">
    <source>
        <dbReference type="Pfam" id="PF03732"/>
    </source>
</evidence>
<dbReference type="Proteomes" id="UP000734854">
    <property type="component" value="Unassembled WGS sequence"/>
</dbReference>
<feature type="region of interest" description="Disordered" evidence="1">
    <location>
        <begin position="363"/>
        <end position="386"/>
    </location>
</feature>
<dbReference type="GO" id="GO:0019210">
    <property type="term" value="F:kinase inhibitor activity"/>
    <property type="evidence" value="ECO:0007669"/>
    <property type="project" value="InterPro"/>
</dbReference>
<keyword evidence="4" id="KW-1185">Reference proteome</keyword>
<protein>
    <recommendedName>
        <fullName evidence="2">Retrotransposon gag domain-containing protein</fullName>
    </recommendedName>
</protein>
<dbReference type="PANTHER" id="PTHR33312">
    <property type="entry name" value="MEMBRANE-ASSOCIATED KINASE REGULATOR 4-RELATED"/>
    <property type="match status" value="1"/>
</dbReference>
<organism evidence="3 4">
    <name type="scientific">Zingiber officinale</name>
    <name type="common">Ginger</name>
    <name type="synonym">Amomum zingiber</name>
    <dbReference type="NCBI Taxonomy" id="94328"/>
    <lineage>
        <taxon>Eukaryota</taxon>
        <taxon>Viridiplantae</taxon>
        <taxon>Streptophyta</taxon>
        <taxon>Embryophyta</taxon>
        <taxon>Tracheophyta</taxon>
        <taxon>Spermatophyta</taxon>
        <taxon>Magnoliopsida</taxon>
        <taxon>Liliopsida</taxon>
        <taxon>Zingiberales</taxon>
        <taxon>Zingiberaceae</taxon>
        <taxon>Zingiber</taxon>
    </lineage>
</organism>
<evidence type="ECO:0000256" key="1">
    <source>
        <dbReference type="SAM" id="MobiDB-lite"/>
    </source>
</evidence>
<name>A0A8J5G2A8_ZINOF</name>
<evidence type="ECO:0000313" key="3">
    <source>
        <dbReference type="EMBL" id="KAG6497167.1"/>
    </source>
</evidence>
<gene>
    <name evidence="3" type="ORF">ZIOFF_045055</name>
</gene>